<dbReference type="CDD" id="cd01284">
    <property type="entry name" value="Riboflavin_deaminase-reductase"/>
    <property type="match status" value="1"/>
</dbReference>
<feature type="binding site" evidence="16">
    <location>
        <position position="197"/>
    </location>
    <ligand>
        <name>NADP(+)</name>
        <dbReference type="ChEBI" id="CHEBI:58349"/>
    </ligand>
</feature>
<dbReference type="PROSITE" id="PS51747">
    <property type="entry name" value="CYT_DCMP_DEAMINASES_2"/>
    <property type="match status" value="1"/>
</dbReference>
<organism evidence="18 19">
    <name type="scientific">Niallia circulans</name>
    <name type="common">Bacillus circulans</name>
    <dbReference type="NCBI Taxonomy" id="1397"/>
    <lineage>
        <taxon>Bacteria</taxon>
        <taxon>Bacillati</taxon>
        <taxon>Bacillota</taxon>
        <taxon>Bacilli</taxon>
        <taxon>Bacillales</taxon>
        <taxon>Bacillaceae</taxon>
        <taxon>Niallia</taxon>
    </lineage>
</organism>
<feature type="binding site" evidence="16">
    <location>
        <position position="185"/>
    </location>
    <ligand>
        <name>substrate</name>
    </ligand>
</feature>
<feature type="binding site" evidence="16">
    <location>
        <position position="171"/>
    </location>
    <ligand>
        <name>NADP(+)</name>
        <dbReference type="ChEBI" id="CHEBI:58349"/>
    </ligand>
</feature>
<feature type="binding site" evidence="16">
    <location>
        <begin position="296"/>
        <end position="302"/>
    </location>
    <ligand>
        <name>NADP(+)</name>
        <dbReference type="ChEBI" id="CHEBI:58349"/>
    </ligand>
</feature>
<comment type="cofactor">
    <cofactor evidence="14 17">
        <name>Zn(2+)</name>
        <dbReference type="ChEBI" id="CHEBI:29105"/>
    </cofactor>
    <text evidence="14 17">Binds 1 zinc ion.</text>
</comment>
<comment type="function">
    <text evidence="1 14">Converts 2,5-diamino-6-(ribosylamino)-4(3h)-pyrimidinone 5'-phosphate into 5-amino-6-(ribosylamino)-2,4(1h,3h)-pyrimidinedione 5'-phosphate.</text>
</comment>
<dbReference type="Proteomes" id="UP000036045">
    <property type="component" value="Unassembled WGS sequence"/>
</dbReference>
<dbReference type="Pfam" id="PF01872">
    <property type="entry name" value="RibD_C"/>
    <property type="match status" value="1"/>
</dbReference>
<evidence type="ECO:0000256" key="2">
    <source>
        <dbReference type="ARBA" id="ARBA00004882"/>
    </source>
</evidence>
<evidence type="ECO:0000256" key="15">
    <source>
        <dbReference type="PIRSR" id="PIRSR006769-1"/>
    </source>
</evidence>
<evidence type="ECO:0000256" key="10">
    <source>
        <dbReference type="ARBA" id="ARBA00023002"/>
    </source>
</evidence>
<dbReference type="InterPro" id="IPR004794">
    <property type="entry name" value="Eubact_RibD"/>
</dbReference>
<dbReference type="SUPFAM" id="SSF53597">
    <property type="entry name" value="Dihydrofolate reductase-like"/>
    <property type="match status" value="1"/>
</dbReference>
<feature type="binding site" evidence="16">
    <location>
        <position position="201"/>
    </location>
    <ligand>
        <name>NADP(+)</name>
        <dbReference type="ChEBI" id="CHEBI:58349"/>
    </ligand>
</feature>
<feature type="binding site" evidence="16">
    <location>
        <position position="205"/>
    </location>
    <ligand>
        <name>substrate</name>
    </ligand>
</feature>
<evidence type="ECO:0000256" key="11">
    <source>
        <dbReference type="ARBA" id="ARBA00023268"/>
    </source>
</evidence>
<dbReference type="GO" id="GO:0009231">
    <property type="term" value="P:riboflavin biosynthetic process"/>
    <property type="evidence" value="ECO:0007669"/>
    <property type="project" value="UniProtKB-UniPathway"/>
</dbReference>
<dbReference type="InterPro" id="IPR024072">
    <property type="entry name" value="DHFR-like_dom_sf"/>
</dbReference>
<sequence>MKHDQDYMRMALDLAASALGKTNPNPVVGAVIVKDGVIVGTGLHRKAGEPHAEVHAFKMAGDHAKDATLYVTLEPCSHYGKTPPCALLVKDSGVKRVVVATEDPNPQVAGRGINILREAGIDVEVGVLKKEAQQLNERFIHNMIHEKPFVISKVAMTLDGKIATHTGHSQWITGEEARKEVHLLRNEVDAILVGVGTVLADNPKLTTRLEGPSKNPIRIILDANLRTPLDANITDCREAKTIIATSATLQSEKAAVLKEKGVELFTVPSIQGKLDLEIVLKELYKRGVTDILLEGGSEVNASFMRQQLIQKYLVYIAPKIVGGANSFTPFKGEDIDTVDEAVSLRFEKTEWVGADMKITAYPDIIK</sequence>
<accession>A0A0J1LBF5</accession>
<feature type="binding site" evidence="16">
    <location>
        <position position="169"/>
    </location>
    <ligand>
        <name>NADP(+)</name>
        <dbReference type="ChEBI" id="CHEBI:58349"/>
    </ligand>
</feature>
<dbReference type="EMBL" id="LDPH01000009">
    <property type="protein sequence ID" value="KLV26260.1"/>
    <property type="molecule type" value="Genomic_DNA"/>
</dbReference>
<keyword evidence="8 14" id="KW-0862">Zinc</keyword>
<comment type="similarity">
    <text evidence="5 14">In the C-terminal section; belongs to the HTP reductase family.</text>
</comment>
<dbReference type="AlphaFoldDB" id="A0A0J1LBF5"/>
<dbReference type="EC" id="3.5.4.26" evidence="14"/>
<feature type="binding site" evidence="17">
    <location>
        <position position="85"/>
    </location>
    <ligand>
        <name>Zn(2+)</name>
        <dbReference type="ChEBI" id="CHEBI:29105"/>
        <note>catalytic</note>
    </ligand>
</feature>
<feature type="binding site" evidence="16">
    <location>
        <position position="294"/>
    </location>
    <ligand>
        <name>substrate</name>
    </ligand>
</feature>
<dbReference type="SUPFAM" id="SSF53927">
    <property type="entry name" value="Cytidine deaminase-like"/>
    <property type="match status" value="1"/>
</dbReference>
<keyword evidence="14" id="KW-0686">Riboflavin biosynthesis</keyword>
<dbReference type="NCBIfam" id="TIGR00326">
    <property type="entry name" value="eubact_ribD"/>
    <property type="match status" value="1"/>
</dbReference>
<evidence type="ECO:0000256" key="7">
    <source>
        <dbReference type="ARBA" id="ARBA00022801"/>
    </source>
</evidence>
<comment type="pathway">
    <text evidence="3 14">Cofactor biosynthesis; riboflavin biosynthesis; 5-amino-6-(D-ribitylamino)uracil from GTP: step 3/4.</text>
</comment>
<dbReference type="PATRIC" id="fig|1397.4.peg.5575"/>
<dbReference type="Pfam" id="PF00383">
    <property type="entry name" value="dCMP_cyt_deam_1"/>
    <property type="match status" value="1"/>
</dbReference>
<dbReference type="FunFam" id="3.40.140.10:FF:000025">
    <property type="entry name" value="Riboflavin biosynthesis protein RibD"/>
    <property type="match status" value="1"/>
</dbReference>
<gene>
    <name evidence="18" type="ORF">ABW02_11255</name>
</gene>
<evidence type="ECO:0000256" key="8">
    <source>
        <dbReference type="ARBA" id="ARBA00022833"/>
    </source>
</evidence>
<dbReference type="EC" id="1.1.1.193" evidence="14"/>
<dbReference type="OrthoDB" id="9800865at2"/>
<evidence type="ECO:0000256" key="13">
    <source>
        <dbReference type="ARBA" id="ARBA00049886"/>
    </source>
</evidence>
<comment type="catalytic activity">
    <reaction evidence="13 14">
        <text>2,5-diamino-6-hydroxy-4-(5-phosphoribosylamino)-pyrimidine + H2O + H(+) = 5-amino-6-(5-phospho-D-ribosylamino)uracil + NH4(+)</text>
        <dbReference type="Rhea" id="RHEA:21868"/>
        <dbReference type="ChEBI" id="CHEBI:15377"/>
        <dbReference type="ChEBI" id="CHEBI:15378"/>
        <dbReference type="ChEBI" id="CHEBI:28938"/>
        <dbReference type="ChEBI" id="CHEBI:58453"/>
        <dbReference type="ChEBI" id="CHEBI:58614"/>
        <dbReference type="EC" id="3.5.4.26"/>
    </reaction>
</comment>
<keyword evidence="10 14" id="KW-0560">Oxidoreductase</keyword>
<dbReference type="PANTHER" id="PTHR38011">
    <property type="entry name" value="DIHYDROFOLATE REDUCTASE FAMILY PROTEIN (AFU_ORTHOLOGUE AFUA_8G06820)"/>
    <property type="match status" value="1"/>
</dbReference>
<keyword evidence="11" id="KW-0511">Multifunctional enzyme</keyword>
<dbReference type="InterPro" id="IPR011549">
    <property type="entry name" value="RibD_C"/>
</dbReference>
<protein>
    <recommendedName>
        <fullName evidence="14">Riboflavin biosynthesis protein RibD</fullName>
    </recommendedName>
    <domain>
        <recommendedName>
            <fullName evidence="14">Diaminohydroxyphosphoribosylaminopyrimidine deaminase</fullName>
            <shortName evidence="14">DRAP deaminase</shortName>
            <ecNumber evidence="14">3.5.4.26</ecNumber>
        </recommendedName>
        <alternativeName>
            <fullName evidence="14">Riboflavin-specific deaminase</fullName>
        </alternativeName>
    </domain>
    <domain>
        <recommendedName>
            <fullName evidence="14">5-amino-6-(5-phosphoribosylamino)uracil reductase</fullName>
            <ecNumber evidence="14">1.1.1.193</ecNumber>
        </recommendedName>
        <alternativeName>
            <fullName evidence="14">HTP reductase</fullName>
        </alternativeName>
    </domain>
</protein>
<reference evidence="18 19" key="1">
    <citation type="submission" date="2015-05" db="EMBL/GenBank/DDBJ databases">
        <title>Whole genome sequence and identification of bacterial endophytes from Costus igneus.</title>
        <authorList>
            <person name="Lee Y.P."/>
            <person name="Gan H.M."/>
            <person name="Eng W."/>
            <person name="Wheatley M.S."/>
            <person name="Caraballo A."/>
            <person name="Polter S."/>
            <person name="Savka M.A."/>
            <person name="Hudson A.O."/>
        </authorList>
    </citation>
    <scope>NUCLEOTIDE SEQUENCE [LARGE SCALE GENOMIC DNA]</scope>
    <source>
        <strain evidence="18 19">RIT379</strain>
    </source>
</reference>
<dbReference type="InterPro" id="IPR002734">
    <property type="entry name" value="RibDG_C"/>
</dbReference>
<comment type="caution">
    <text evidence="18">The sequence shown here is derived from an EMBL/GenBank/DDBJ whole genome shotgun (WGS) entry which is preliminary data.</text>
</comment>
<proteinExistence type="inferred from homology"/>
<comment type="pathway">
    <text evidence="2 14">Cofactor biosynthesis; riboflavin biosynthesis; 5-amino-6-(D-ribitylamino)uracil from GTP: step 2/4.</text>
</comment>
<dbReference type="PANTHER" id="PTHR38011:SF7">
    <property type="entry name" value="2,5-DIAMINO-6-RIBOSYLAMINO-4(3H)-PYRIMIDINONE 5'-PHOSPHATE REDUCTASE"/>
    <property type="match status" value="1"/>
</dbReference>
<evidence type="ECO:0000256" key="3">
    <source>
        <dbReference type="ARBA" id="ARBA00004910"/>
    </source>
</evidence>
<evidence type="ECO:0000256" key="1">
    <source>
        <dbReference type="ARBA" id="ARBA00002151"/>
    </source>
</evidence>
<dbReference type="InterPro" id="IPR002125">
    <property type="entry name" value="CMP_dCMP_dom"/>
</dbReference>
<keyword evidence="9 14" id="KW-0521">NADP</keyword>
<evidence type="ECO:0000256" key="16">
    <source>
        <dbReference type="PIRSR" id="PIRSR006769-2"/>
    </source>
</evidence>
<dbReference type="GO" id="GO:0046872">
    <property type="term" value="F:metal ion binding"/>
    <property type="evidence" value="ECO:0007669"/>
    <property type="project" value="UniProtKB-KW"/>
</dbReference>
<dbReference type="InterPro" id="IPR016193">
    <property type="entry name" value="Cytidine_deaminase-like"/>
</dbReference>
<feature type="binding site" evidence="17">
    <location>
        <position position="76"/>
    </location>
    <ligand>
        <name>Zn(2+)</name>
        <dbReference type="ChEBI" id="CHEBI:29105"/>
        <note>catalytic</note>
    </ligand>
</feature>
<name>A0A0J1LBF5_NIACI</name>
<keyword evidence="19" id="KW-1185">Reference proteome</keyword>
<feature type="binding site" evidence="16">
    <location>
        <position position="208"/>
    </location>
    <ligand>
        <name>substrate</name>
    </ligand>
</feature>
<evidence type="ECO:0000313" key="19">
    <source>
        <dbReference type="Proteomes" id="UP000036045"/>
    </source>
</evidence>
<comment type="similarity">
    <text evidence="4 14">In the N-terminal section; belongs to the cytidine and deoxycytidylate deaminase family.</text>
</comment>
<dbReference type="Gene3D" id="3.40.140.10">
    <property type="entry name" value="Cytidine Deaminase, domain 2"/>
    <property type="match status" value="1"/>
</dbReference>
<dbReference type="RefSeq" id="WP_047942194.1">
    <property type="nucleotide sequence ID" value="NZ_JAMAUJ010000006.1"/>
</dbReference>
<evidence type="ECO:0000256" key="12">
    <source>
        <dbReference type="ARBA" id="ARBA00049861"/>
    </source>
</evidence>
<evidence type="ECO:0000313" key="18">
    <source>
        <dbReference type="EMBL" id="KLV26260.1"/>
    </source>
</evidence>
<comment type="catalytic activity">
    <reaction evidence="12 14">
        <text>5-amino-6-(5-phospho-D-ribitylamino)uracil + NADP(+) = 5-amino-6-(5-phospho-D-ribosylamino)uracil + NADPH + H(+)</text>
        <dbReference type="Rhea" id="RHEA:17845"/>
        <dbReference type="ChEBI" id="CHEBI:15378"/>
        <dbReference type="ChEBI" id="CHEBI:57783"/>
        <dbReference type="ChEBI" id="CHEBI:58349"/>
        <dbReference type="ChEBI" id="CHEBI:58421"/>
        <dbReference type="ChEBI" id="CHEBI:58453"/>
        <dbReference type="EC" id="1.1.1.193"/>
    </reaction>
</comment>
<keyword evidence="7 14" id="KW-0378">Hydrolase</keyword>
<feature type="binding site" evidence="16">
    <location>
        <position position="155"/>
    </location>
    <ligand>
        <name>NADP(+)</name>
        <dbReference type="ChEBI" id="CHEBI:58349"/>
    </ligand>
</feature>
<dbReference type="UniPathway" id="UPA00275">
    <property type="reaction ID" value="UER00401"/>
</dbReference>
<evidence type="ECO:0000256" key="17">
    <source>
        <dbReference type="PIRSR" id="PIRSR006769-3"/>
    </source>
</evidence>
<feature type="active site" description="Proton donor" evidence="15">
    <location>
        <position position="53"/>
    </location>
</feature>
<dbReference type="GO" id="GO:0008703">
    <property type="term" value="F:5-amino-6-(5-phosphoribosylamino)uracil reductase activity"/>
    <property type="evidence" value="ECO:0007669"/>
    <property type="project" value="UniProtKB-EC"/>
</dbReference>
<dbReference type="GO" id="GO:0050661">
    <property type="term" value="F:NADP binding"/>
    <property type="evidence" value="ECO:0007669"/>
    <property type="project" value="InterPro"/>
</dbReference>
<evidence type="ECO:0000256" key="9">
    <source>
        <dbReference type="ARBA" id="ARBA00022857"/>
    </source>
</evidence>
<keyword evidence="6 14" id="KW-0479">Metal-binding</keyword>
<evidence type="ECO:0000256" key="4">
    <source>
        <dbReference type="ARBA" id="ARBA00005259"/>
    </source>
</evidence>
<evidence type="ECO:0000256" key="6">
    <source>
        <dbReference type="ARBA" id="ARBA00022723"/>
    </source>
</evidence>
<dbReference type="PIRSF" id="PIRSF006769">
    <property type="entry name" value="RibD"/>
    <property type="match status" value="1"/>
</dbReference>
<dbReference type="InterPro" id="IPR050765">
    <property type="entry name" value="Riboflavin_Biosynth_HTPR"/>
</dbReference>
<evidence type="ECO:0000256" key="14">
    <source>
        <dbReference type="PIRNR" id="PIRNR006769"/>
    </source>
</evidence>
<dbReference type="Gene3D" id="3.40.430.10">
    <property type="entry name" value="Dihydrofolate Reductase, subunit A"/>
    <property type="match status" value="1"/>
</dbReference>
<feature type="binding site" evidence="17">
    <location>
        <position position="51"/>
    </location>
    <ligand>
        <name>Zn(2+)</name>
        <dbReference type="ChEBI" id="CHEBI:29105"/>
        <note>catalytic</note>
    </ligand>
</feature>
<dbReference type="NCBIfam" id="TIGR00227">
    <property type="entry name" value="ribD_Cterm"/>
    <property type="match status" value="1"/>
</dbReference>
<evidence type="ECO:0000256" key="5">
    <source>
        <dbReference type="ARBA" id="ARBA00007417"/>
    </source>
</evidence>
<dbReference type="GO" id="GO:0008835">
    <property type="term" value="F:diaminohydroxyphosphoribosylaminopyrimidine deaminase activity"/>
    <property type="evidence" value="ECO:0007669"/>
    <property type="project" value="UniProtKB-EC"/>
</dbReference>